<dbReference type="OrthoDB" id="5329963at2"/>
<proteinExistence type="predicted"/>
<protein>
    <recommendedName>
        <fullName evidence="3">Methyltransferase, FkbM family</fullName>
    </recommendedName>
</protein>
<dbReference type="EMBL" id="FNOW01000048">
    <property type="protein sequence ID" value="SDY31549.1"/>
    <property type="molecule type" value="Genomic_DNA"/>
</dbReference>
<organism evidence="1 2">
    <name type="scientific">Allochromatium warmingii</name>
    <name type="common">Chromatium warmingii</name>
    <dbReference type="NCBI Taxonomy" id="61595"/>
    <lineage>
        <taxon>Bacteria</taxon>
        <taxon>Pseudomonadati</taxon>
        <taxon>Pseudomonadota</taxon>
        <taxon>Gammaproteobacteria</taxon>
        <taxon>Chromatiales</taxon>
        <taxon>Chromatiaceae</taxon>
        <taxon>Allochromatium</taxon>
    </lineage>
</organism>
<gene>
    <name evidence="1" type="ORF">SAMN05421644_14815</name>
</gene>
<dbReference type="Gene3D" id="3.40.50.150">
    <property type="entry name" value="Vaccinia Virus protein VP39"/>
    <property type="match status" value="1"/>
</dbReference>
<dbReference type="InterPro" id="IPR029063">
    <property type="entry name" value="SAM-dependent_MTases_sf"/>
</dbReference>
<dbReference type="SUPFAM" id="SSF53335">
    <property type="entry name" value="S-adenosyl-L-methionine-dependent methyltransferases"/>
    <property type="match status" value="1"/>
</dbReference>
<accession>A0A1H3IW97</accession>
<evidence type="ECO:0000313" key="2">
    <source>
        <dbReference type="Proteomes" id="UP000198672"/>
    </source>
</evidence>
<reference evidence="2" key="1">
    <citation type="submission" date="2016-10" db="EMBL/GenBank/DDBJ databases">
        <authorList>
            <person name="Varghese N."/>
            <person name="Submissions S."/>
        </authorList>
    </citation>
    <scope>NUCLEOTIDE SEQUENCE [LARGE SCALE GENOMIC DNA]</scope>
    <source>
        <strain evidence="2">DSM 173</strain>
    </source>
</reference>
<sequence>MIKTSNFWMQDLLNSLDKAHFNPSLSSLVSNYNGRPFVIYGAGSAGKCVCDTLLKVGVKPEFILDSHANNLPSHYLDIPIYLPNQHHVEDSWKKEAIVLVCVIQGTEIHDLVAKNLTEDGFVTIIPWIQKAFSPEIIKTSLVEPRLENFQEQILLCAELFKDNLSRETYLNIMTACLLRCFDNLNFSDPEEQYFPTDIEMRKGYQSFIDCGAFCGDTFNKLVEKRGTPQVYIAFEPDYRNFSILAKCVDCSVPWDYIPKRSYPLFQAREALRTLSDELRTTKRRLPTTPSAT</sequence>
<evidence type="ECO:0000313" key="1">
    <source>
        <dbReference type="EMBL" id="SDY31549.1"/>
    </source>
</evidence>
<name>A0A1H3IW97_ALLWA</name>
<dbReference type="STRING" id="61595.SAMN05421644_14815"/>
<dbReference type="AlphaFoldDB" id="A0A1H3IW97"/>
<keyword evidence="2" id="KW-1185">Reference proteome</keyword>
<evidence type="ECO:0008006" key="3">
    <source>
        <dbReference type="Google" id="ProtNLM"/>
    </source>
</evidence>
<dbReference type="Proteomes" id="UP000198672">
    <property type="component" value="Unassembled WGS sequence"/>
</dbReference>